<name>A0ACC0ZWM8_9ROSI</name>
<gene>
    <name evidence="1" type="ORF">Patl1_24560</name>
</gene>
<accession>A0ACC0ZWM8</accession>
<keyword evidence="2" id="KW-1185">Reference proteome</keyword>
<sequence length="217" mass="24034">MIPVKSVRYPVGWLHFTVNFKLACIDHARPLPSVLLNPFKIVEGHASSSVGNRDDIAKLFPNLFGNDGRKSDEESSFLDDSSAWPPGCGKATILKALSGNLDKSLKVDVLMYSVLLLFFSKDDRKFPTMVTGWMSLFPRKHLMMMVSKRVEVGIVLDPNVDTYAKAISVKGQKNSFQIEHVLKLFLFIEAVIGLDICAVTMVGDEMRRGISGGQKGD</sequence>
<organism evidence="1 2">
    <name type="scientific">Pistacia atlantica</name>
    <dbReference type="NCBI Taxonomy" id="434234"/>
    <lineage>
        <taxon>Eukaryota</taxon>
        <taxon>Viridiplantae</taxon>
        <taxon>Streptophyta</taxon>
        <taxon>Embryophyta</taxon>
        <taxon>Tracheophyta</taxon>
        <taxon>Spermatophyta</taxon>
        <taxon>Magnoliopsida</taxon>
        <taxon>eudicotyledons</taxon>
        <taxon>Gunneridae</taxon>
        <taxon>Pentapetalae</taxon>
        <taxon>rosids</taxon>
        <taxon>malvids</taxon>
        <taxon>Sapindales</taxon>
        <taxon>Anacardiaceae</taxon>
        <taxon>Pistacia</taxon>
    </lineage>
</organism>
<dbReference type="Proteomes" id="UP001164250">
    <property type="component" value="Chromosome 13"/>
</dbReference>
<dbReference type="EMBL" id="CM047909">
    <property type="protein sequence ID" value="KAJ0079639.1"/>
    <property type="molecule type" value="Genomic_DNA"/>
</dbReference>
<evidence type="ECO:0000313" key="1">
    <source>
        <dbReference type="EMBL" id="KAJ0079639.1"/>
    </source>
</evidence>
<evidence type="ECO:0000313" key="2">
    <source>
        <dbReference type="Proteomes" id="UP001164250"/>
    </source>
</evidence>
<proteinExistence type="predicted"/>
<reference evidence="2" key="1">
    <citation type="journal article" date="2023" name="G3 (Bethesda)">
        <title>Genome assembly and association tests identify interacting loci associated with vigor, precocity, and sex in interspecific pistachio rootstocks.</title>
        <authorList>
            <person name="Palmer W."/>
            <person name="Jacygrad E."/>
            <person name="Sagayaradj S."/>
            <person name="Cavanaugh K."/>
            <person name="Han R."/>
            <person name="Bertier L."/>
            <person name="Beede B."/>
            <person name="Kafkas S."/>
            <person name="Golino D."/>
            <person name="Preece J."/>
            <person name="Michelmore R."/>
        </authorList>
    </citation>
    <scope>NUCLEOTIDE SEQUENCE [LARGE SCALE GENOMIC DNA]</scope>
</reference>
<comment type="caution">
    <text evidence="1">The sequence shown here is derived from an EMBL/GenBank/DDBJ whole genome shotgun (WGS) entry which is preliminary data.</text>
</comment>
<protein>
    <submittedName>
        <fullName evidence="1">Uncharacterized protein</fullName>
    </submittedName>
</protein>